<protein>
    <submittedName>
        <fullName evidence="1">Uncharacterized protein</fullName>
    </submittedName>
</protein>
<dbReference type="AlphaFoldDB" id="A0A5B7HTN4"/>
<accession>A0A5B7HTN4</accession>
<evidence type="ECO:0000313" key="1">
    <source>
        <dbReference type="EMBL" id="MPC73086.1"/>
    </source>
</evidence>
<dbReference type="Proteomes" id="UP000324222">
    <property type="component" value="Unassembled WGS sequence"/>
</dbReference>
<proteinExistence type="predicted"/>
<sequence>MRQIGKGERWGGREQGKEGGRKLIAVCCIKSSQFVILNGIIPEFNCFPLGTNAVDRTPSCSRGEWERNGRGRRVVGRMLGLAGERRSVECKVESGMKWNASEEKVRKIGQDFGCTVWVSR</sequence>
<keyword evidence="2" id="KW-1185">Reference proteome</keyword>
<organism evidence="1 2">
    <name type="scientific">Portunus trituberculatus</name>
    <name type="common">Swimming crab</name>
    <name type="synonym">Neptunus trituberculatus</name>
    <dbReference type="NCBI Taxonomy" id="210409"/>
    <lineage>
        <taxon>Eukaryota</taxon>
        <taxon>Metazoa</taxon>
        <taxon>Ecdysozoa</taxon>
        <taxon>Arthropoda</taxon>
        <taxon>Crustacea</taxon>
        <taxon>Multicrustacea</taxon>
        <taxon>Malacostraca</taxon>
        <taxon>Eumalacostraca</taxon>
        <taxon>Eucarida</taxon>
        <taxon>Decapoda</taxon>
        <taxon>Pleocyemata</taxon>
        <taxon>Brachyura</taxon>
        <taxon>Eubrachyura</taxon>
        <taxon>Portunoidea</taxon>
        <taxon>Portunidae</taxon>
        <taxon>Portuninae</taxon>
        <taxon>Portunus</taxon>
    </lineage>
</organism>
<reference evidence="1 2" key="1">
    <citation type="submission" date="2019-05" db="EMBL/GenBank/DDBJ databases">
        <title>Another draft genome of Portunus trituberculatus and its Hox gene families provides insights of decapod evolution.</title>
        <authorList>
            <person name="Jeong J.-H."/>
            <person name="Song I."/>
            <person name="Kim S."/>
            <person name="Choi T."/>
            <person name="Kim D."/>
            <person name="Ryu S."/>
            <person name="Kim W."/>
        </authorList>
    </citation>
    <scope>NUCLEOTIDE SEQUENCE [LARGE SCALE GENOMIC DNA]</scope>
    <source>
        <tissue evidence="1">Muscle</tissue>
    </source>
</reference>
<name>A0A5B7HTN4_PORTR</name>
<gene>
    <name evidence="1" type="ORF">E2C01_067404</name>
</gene>
<evidence type="ECO:0000313" key="2">
    <source>
        <dbReference type="Proteomes" id="UP000324222"/>
    </source>
</evidence>
<dbReference type="EMBL" id="VSRR010036049">
    <property type="protein sequence ID" value="MPC73086.1"/>
    <property type="molecule type" value="Genomic_DNA"/>
</dbReference>
<comment type="caution">
    <text evidence="1">The sequence shown here is derived from an EMBL/GenBank/DDBJ whole genome shotgun (WGS) entry which is preliminary data.</text>
</comment>